<dbReference type="InterPro" id="IPR019658">
    <property type="entry name" value="DUF2515"/>
</dbReference>
<dbReference type="Proteomes" id="UP000252458">
    <property type="component" value="Unassembled WGS sequence"/>
</dbReference>
<dbReference type="Pfam" id="PF10720">
    <property type="entry name" value="DUF2515"/>
    <property type="match status" value="1"/>
</dbReference>
<comment type="caution">
    <text evidence="1">The sequence shown here is derived from an EMBL/GenBank/DDBJ whole genome shotgun (WGS) entry which is preliminary data.</text>
</comment>
<dbReference type="RefSeq" id="WP_113047423.1">
    <property type="nucleotide sequence ID" value="NZ_QMFZ01000039.1"/>
</dbReference>
<evidence type="ECO:0000313" key="2">
    <source>
        <dbReference type="Proteomes" id="UP000252458"/>
    </source>
</evidence>
<accession>A0A365QLQ4</accession>
<proteinExistence type="predicted"/>
<dbReference type="EMBL" id="QMFZ01000039">
    <property type="protein sequence ID" value="RBB34033.1"/>
    <property type="molecule type" value="Genomic_DNA"/>
</dbReference>
<dbReference type="AlphaFoldDB" id="A0A365QLQ4"/>
<protein>
    <submittedName>
        <fullName evidence="1">Uncharacterized protein</fullName>
    </submittedName>
</protein>
<gene>
    <name evidence="1" type="ORF">DPV79_32975</name>
</gene>
<name>A0A365QLQ4_9BURK</name>
<organism evidence="1 2">
    <name type="scientific">Burkholderia reimsis</name>
    <dbReference type="NCBI Taxonomy" id="2234132"/>
    <lineage>
        <taxon>Bacteria</taxon>
        <taxon>Pseudomonadati</taxon>
        <taxon>Pseudomonadota</taxon>
        <taxon>Betaproteobacteria</taxon>
        <taxon>Burkholderiales</taxon>
        <taxon>Burkholderiaceae</taxon>
        <taxon>Burkholderia</taxon>
    </lineage>
</organism>
<keyword evidence="2" id="KW-1185">Reference proteome</keyword>
<sequence>MATLAESTTDPKSNTCIDAHCDCKFIWSLAQQYAMAQLDTRTPILKDGTPDYRFSSHTISETTIEPGDANFVSKQYGARARRVASSYARMFLEEFHLGEKNKLGRFYWTGLGAFAAKQVSANIESWQVKKMPGMDAVHEGLGKGNLWIYNDLLPWCYGYAADPVMFQECAKQRDSRQFAPAVQNNLMRQQWAAEVVPKCPVYIEASANMDDAGSGKPIAPGSPSYGYFQWTPRVASGFDLVKQWEETTNEKKKASLAFNHLWVMAQHEQGEVLQDLIYNDKAFIRRLQVQRFSGAVTDPDQWWNYPLHPFNAMIPPLQLSFVSKNETSDMQYRSNAPKDLILEDYPQRMAWIKDTGKLFHFLMQKKREYMLGELKGIAAMGGRLKDD</sequence>
<reference evidence="1 2" key="1">
    <citation type="submission" date="2018-06" db="EMBL/GenBank/DDBJ databases">
        <title>Draft genome sequence of Burkholderia reimsis strain BE51 isolated from a French agricultural soil.</title>
        <authorList>
            <person name="Esmaeel Q."/>
        </authorList>
    </citation>
    <scope>NUCLEOTIDE SEQUENCE [LARGE SCALE GENOMIC DNA]</scope>
    <source>
        <strain evidence="1 2">BE51</strain>
    </source>
</reference>
<evidence type="ECO:0000313" key="1">
    <source>
        <dbReference type="EMBL" id="RBB34033.1"/>
    </source>
</evidence>